<dbReference type="Proteomes" id="UP000011976">
    <property type="component" value="Unassembled WGS sequence"/>
</dbReference>
<keyword evidence="4" id="KW-0378">Hydrolase</keyword>
<dbReference type="GO" id="GO:0005743">
    <property type="term" value="C:mitochondrial inner membrane"/>
    <property type="evidence" value="ECO:0007669"/>
    <property type="project" value="TreeGrafter"/>
</dbReference>
<evidence type="ECO:0000313" key="9">
    <source>
        <dbReference type="EMBL" id="GAC76776.1"/>
    </source>
</evidence>
<dbReference type="GO" id="GO:0046872">
    <property type="term" value="F:metal ion binding"/>
    <property type="evidence" value="ECO:0007669"/>
    <property type="project" value="UniProtKB-KW"/>
</dbReference>
<organism evidence="9 10">
    <name type="scientific">Pseudozyma antarctica (strain T-34)</name>
    <name type="common">Yeast</name>
    <name type="synonym">Candida antarctica</name>
    <dbReference type="NCBI Taxonomy" id="1151754"/>
    <lineage>
        <taxon>Eukaryota</taxon>
        <taxon>Fungi</taxon>
        <taxon>Dikarya</taxon>
        <taxon>Basidiomycota</taxon>
        <taxon>Ustilaginomycotina</taxon>
        <taxon>Ustilaginomycetes</taxon>
        <taxon>Ustilaginales</taxon>
        <taxon>Ustilaginaceae</taxon>
        <taxon>Moesziomyces</taxon>
    </lineage>
</organism>
<keyword evidence="6" id="KW-0482">Metalloprotease</keyword>
<reference evidence="10" key="1">
    <citation type="journal article" date="2013" name="Genome Announc.">
        <title>Genome sequence of the basidiomycetous yeast Pseudozyma antarctica T-34, a producer of the glycolipid biosurfactants mannosylerythritol lipids.</title>
        <authorList>
            <person name="Morita T."/>
            <person name="Koike H."/>
            <person name="Koyama Y."/>
            <person name="Hagiwara H."/>
            <person name="Ito E."/>
            <person name="Fukuoka T."/>
            <person name="Imura T."/>
            <person name="Machida M."/>
            <person name="Kitamoto D."/>
        </authorList>
    </citation>
    <scope>NUCLEOTIDE SEQUENCE [LARGE SCALE GENOMIC DNA]</scope>
    <source>
        <strain evidence="10">T-34</strain>
    </source>
</reference>
<evidence type="ECO:0000256" key="2">
    <source>
        <dbReference type="ARBA" id="ARBA00022670"/>
    </source>
</evidence>
<evidence type="ECO:0000256" key="6">
    <source>
        <dbReference type="ARBA" id="ARBA00023049"/>
    </source>
</evidence>
<keyword evidence="3" id="KW-0479">Metal-binding</keyword>
<dbReference type="GO" id="GO:0034982">
    <property type="term" value="P:mitochondrial protein processing"/>
    <property type="evidence" value="ECO:0007669"/>
    <property type="project" value="TreeGrafter"/>
</dbReference>
<dbReference type="Pfam" id="PF01435">
    <property type="entry name" value="Peptidase_M48"/>
    <property type="match status" value="1"/>
</dbReference>
<evidence type="ECO:0000256" key="7">
    <source>
        <dbReference type="SAM" id="MobiDB-lite"/>
    </source>
</evidence>
<evidence type="ECO:0000313" key="10">
    <source>
        <dbReference type="Proteomes" id="UP000011976"/>
    </source>
</evidence>
<feature type="domain" description="Peptidase M48" evidence="8">
    <location>
        <begin position="265"/>
        <end position="432"/>
    </location>
</feature>
<evidence type="ECO:0000256" key="1">
    <source>
        <dbReference type="ARBA" id="ARBA00001947"/>
    </source>
</evidence>
<dbReference type="MEROPS" id="M48.018"/>
<protein>
    <submittedName>
        <fullName evidence="9">Peptidase family M48</fullName>
    </submittedName>
</protein>
<evidence type="ECO:0000259" key="8">
    <source>
        <dbReference type="Pfam" id="PF01435"/>
    </source>
</evidence>
<dbReference type="GO" id="GO:0006515">
    <property type="term" value="P:protein quality control for misfolded or incompletely synthesized proteins"/>
    <property type="evidence" value="ECO:0007669"/>
    <property type="project" value="TreeGrafter"/>
</dbReference>
<feature type="region of interest" description="Disordered" evidence="7">
    <location>
        <begin position="97"/>
        <end position="129"/>
    </location>
</feature>
<feature type="region of interest" description="Disordered" evidence="7">
    <location>
        <begin position="218"/>
        <end position="262"/>
    </location>
</feature>
<feature type="compositionally biased region" description="Gly residues" evidence="7">
    <location>
        <begin position="116"/>
        <end position="127"/>
    </location>
</feature>
<dbReference type="OrthoDB" id="7464992at2759"/>
<name>M9LSF6_PSEA3</name>
<feature type="compositionally biased region" description="Low complexity" evidence="7">
    <location>
        <begin position="97"/>
        <end position="115"/>
    </location>
</feature>
<dbReference type="CDD" id="cd07331">
    <property type="entry name" value="M48C_Oma1_like"/>
    <property type="match status" value="1"/>
</dbReference>
<feature type="compositionally biased region" description="Polar residues" evidence="7">
    <location>
        <begin position="64"/>
        <end position="75"/>
    </location>
</feature>
<evidence type="ECO:0000256" key="3">
    <source>
        <dbReference type="ARBA" id="ARBA00022723"/>
    </source>
</evidence>
<dbReference type="EMBL" id="DF196788">
    <property type="protein sequence ID" value="GAC76776.1"/>
    <property type="molecule type" value="Genomic_DNA"/>
</dbReference>
<dbReference type="AlphaFoldDB" id="M9LSF6"/>
<proteinExistence type="predicted"/>
<dbReference type="GO" id="GO:0004222">
    <property type="term" value="F:metalloendopeptidase activity"/>
    <property type="evidence" value="ECO:0007669"/>
    <property type="project" value="InterPro"/>
</dbReference>
<comment type="cofactor">
    <cofactor evidence="1">
        <name>Zn(2+)</name>
        <dbReference type="ChEBI" id="CHEBI:29105"/>
    </cofactor>
</comment>
<evidence type="ECO:0000256" key="4">
    <source>
        <dbReference type="ARBA" id="ARBA00022801"/>
    </source>
</evidence>
<dbReference type="Gene3D" id="3.30.2010.10">
    <property type="entry name" value="Metalloproteases ('zincins'), catalytic domain"/>
    <property type="match status" value="1"/>
</dbReference>
<keyword evidence="2" id="KW-0645">Protease</keyword>
<dbReference type="PANTHER" id="PTHR22726">
    <property type="entry name" value="METALLOENDOPEPTIDASE OMA1"/>
    <property type="match status" value="1"/>
</dbReference>
<feature type="compositionally biased region" description="Low complexity" evidence="7">
    <location>
        <begin position="246"/>
        <end position="255"/>
    </location>
</feature>
<gene>
    <name evidence="9" type="ORF">PANT_22c00204</name>
</gene>
<dbReference type="STRING" id="1151754.M9LSF6"/>
<accession>M9LSF6</accession>
<dbReference type="PANTHER" id="PTHR22726:SF1">
    <property type="entry name" value="METALLOENDOPEPTIDASE OMA1, MITOCHONDRIAL"/>
    <property type="match status" value="1"/>
</dbReference>
<dbReference type="InterPro" id="IPR001915">
    <property type="entry name" value="Peptidase_M48"/>
</dbReference>
<evidence type="ECO:0000256" key="5">
    <source>
        <dbReference type="ARBA" id="ARBA00022833"/>
    </source>
</evidence>
<keyword evidence="5" id="KW-0862">Zinc</keyword>
<sequence>MSSLSATKQGIRSLATRAGAPILPVSSLGPMRAATSSRLLHSSFGRAATHGRFNDRKQPLSLGWQRNMSSSQSAGREQLSGDQLRRQLEEQLFRRIGQGAQGQSRSQQQPVQYQRFGGGGGGGGTGRRGWRLSRPPVLVLIALGGGGVYYVTHLEQVPETGRWRFIDVSPEQEHEMGKQSLQQILSEYRDRVLPASHPYSKHVRAVASRIVAALDKAVDSSNQPMHTKGDPNLTHHSHGQEGGISYGQSGSGSASWFGGQSEAPAAKPATQWEVYVIDDPKQKNAFVLPGGKIFVFTGILPICQNADGLATVLGHEVAHQVARHSAEKMSGYKVLGAASLLLDALGLDIGLSRTALTLLMELPNSRTAESEADYLGLRIMSRACFDPREASKLWIRMTESEGDGGKGILGSAQAVLSTHPMSSKRIKNMEKWLPEAMDTRNASNCPAPQQVDAFRSAANQSRQSLPF</sequence>
<dbReference type="InterPro" id="IPR051156">
    <property type="entry name" value="Mito/Outer_Membr_Metalloprot"/>
</dbReference>
<feature type="region of interest" description="Disordered" evidence="7">
    <location>
        <begin position="50"/>
        <end position="82"/>
    </location>
</feature>